<dbReference type="Gene3D" id="2.120.10.30">
    <property type="entry name" value="TolB, C-terminal domain"/>
    <property type="match status" value="1"/>
</dbReference>
<accession>A0A8B6FUL6</accession>
<evidence type="ECO:0000313" key="1">
    <source>
        <dbReference type="EMBL" id="VDI53100.1"/>
    </source>
</evidence>
<keyword evidence="2" id="KW-1185">Reference proteome</keyword>
<protein>
    <submittedName>
        <fullName evidence="1">Uncharacterized protein</fullName>
    </submittedName>
</protein>
<dbReference type="SUPFAM" id="SSF63825">
    <property type="entry name" value="YWTD domain"/>
    <property type="match status" value="1"/>
</dbReference>
<dbReference type="InterPro" id="IPR011042">
    <property type="entry name" value="6-blade_b-propeller_TolB-like"/>
</dbReference>
<dbReference type="SMART" id="SM00135">
    <property type="entry name" value="LY"/>
    <property type="match status" value="3"/>
</dbReference>
<dbReference type="EMBL" id="UYJE01007259">
    <property type="protein sequence ID" value="VDI53100.1"/>
    <property type="molecule type" value="Genomic_DNA"/>
</dbReference>
<dbReference type="Proteomes" id="UP000596742">
    <property type="component" value="Unassembled WGS sequence"/>
</dbReference>
<reference evidence="1" key="1">
    <citation type="submission" date="2018-11" db="EMBL/GenBank/DDBJ databases">
        <authorList>
            <person name="Alioto T."/>
            <person name="Alioto T."/>
        </authorList>
    </citation>
    <scope>NUCLEOTIDE SEQUENCE</scope>
</reference>
<dbReference type="OrthoDB" id="5958943at2759"/>
<dbReference type="InterPro" id="IPR000033">
    <property type="entry name" value="LDLR_classB_rpt"/>
</dbReference>
<comment type="caution">
    <text evidence="1">The sequence shown here is derived from an EMBL/GenBank/DDBJ whole genome shotgun (WGS) entry which is preliminary data.</text>
</comment>
<gene>
    <name evidence="1" type="ORF">MGAL_10B020709</name>
</gene>
<evidence type="ECO:0000313" key="2">
    <source>
        <dbReference type="Proteomes" id="UP000596742"/>
    </source>
</evidence>
<organism evidence="1 2">
    <name type="scientific">Mytilus galloprovincialis</name>
    <name type="common">Mediterranean mussel</name>
    <dbReference type="NCBI Taxonomy" id="29158"/>
    <lineage>
        <taxon>Eukaryota</taxon>
        <taxon>Metazoa</taxon>
        <taxon>Spiralia</taxon>
        <taxon>Lophotrochozoa</taxon>
        <taxon>Mollusca</taxon>
        <taxon>Bivalvia</taxon>
        <taxon>Autobranchia</taxon>
        <taxon>Pteriomorphia</taxon>
        <taxon>Mytilida</taxon>
        <taxon>Mytiloidea</taxon>
        <taxon>Mytilidae</taxon>
        <taxon>Mytilinae</taxon>
        <taxon>Mytilus</taxon>
    </lineage>
</organism>
<dbReference type="AlphaFoldDB" id="A0A8B6FUL6"/>
<proteinExistence type="predicted"/>
<dbReference type="InterPro" id="IPR050778">
    <property type="entry name" value="Cueball_EGF_LRP_Nidogen"/>
</dbReference>
<sequence length="330" mass="38256">MTDMELKVYLCMCVVIHCILLTSCVREIVLFADSNNIMEFDVDTRNVTVLFVHTGSEVNAMDYDYRNRYVYFPRYSRHDIMRFKYPSENRILETVIHTQRPVCIAIDSVNGHLYWIKYQEDNTLSRSDLDGTNVHVVSTPLRDTFALRLDLSRRWLYMVDRSSGISKSRYNLSENKTIVNFHPQRVDCIDIDVMENKVYWIDGSGNLTSVKDDGSNVEKIISTNVSTSYYAISVFGRVIYYAGYNKLFVINKTQGSSPISLYSVSSRIGSIFVFNRSGILTTMFSDLLLNKFISYIKVKGKGNVLQLQLSEHFSYDLNYKTNRSRIMLRM</sequence>
<name>A0A8B6FUL6_MYTGA</name>
<dbReference type="PANTHER" id="PTHR46513">
    <property type="entry name" value="VITELLOGENIN RECEPTOR-LIKE PROTEIN-RELATED-RELATED"/>
    <property type="match status" value="1"/>
</dbReference>
<dbReference type="PROSITE" id="PS51257">
    <property type="entry name" value="PROKAR_LIPOPROTEIN"/>
    <property type="match status" value="1"/>
</dbReference>